<feature type="domain" description="GtrA/DPMS transmembrane" evidence="6">
    <location>
        <begin position="13"/>
        <end position="130"/>
    </location>
</feature>
<comment type="subcellular location">
    <subcellularLocation>
        <location evidence="1">Membrane</location>
        <topology evidence="1">Multi-pass membrane protein</topology>
    </subcellularLocation>
</comment>
<dbReference type="GO" id="GO:0000271">
    <property type="term" value="P:polysaccharide biosynthetic process"/>
    <property type="evidence" value="ECO:0007669"/>
    <property type="project" value="InterPro"/>
</dbReference>
<dbReference type="RefSeq" id="WP_085824727.1">
    <property type="nucleotide sequence ID" value="NZ_FWFP01000017.1"/>
</dbReference>
<sequence length="134" mass="14977">MASELRDKRQFFRFFGVNILGMIADYLLAVLLASFFGTPYVLAVTCGFILGSFVNYCGHNIFSYEHTSRETISALGFGKYLLAVLFSLIVRLIVVAALDYISLLPFWLILLAAIGVSFVVSYVISTLWVFRKPG</sequence>
<dbReference type="InterPro" id="IPR007267">
    <property type="entry name" value="GtrA_DPMS_TM"/>
</dbReference>
<dbReference type="OrthoDB" id="7708609at2"/>
<dbReference type="GO" id="GO:0016020">
    <property type="term" value="C:membrane"/>
    <property type="evidence" value="ECO:0007669"/>
    <property type="project" value="UniProtKB-SubCell"/>
</dbReference>
<accession>A0A1X7ACL3</accession>
<evidence type="ECO:0000256" key="4">
    <source>
        <dbReference type="ARBA" id="ARBA00023136"/>
    </source>
</evidence>
<evidence type="ECO:0000313" key="8">
    <source>
        <dbReference type="Proteomes" id="UP000193778"/>
    </source>
</evidence>
<feature type="transmembrane region" description="Helical" evidence="5">
    <location>
        <begin position="12"/>
        <end position="34"/>
    </location>
</feature>
<evidence type="ECO:0000256" key="5">
    <source>
        <dbReference type="SAM" id="Phobius"/>
    </source>
</evidence>
<evidence type="ECO:0000259" key="6">
    <source>
        <dbReference type="Pfam" id="PF04138"/>
    </source>
</evidence>
<feature type="transmembrane region" description="Helical" evidence="5">
    <location>
        <begin position="40"/>
        <end position="59"/>
    </location>
</feature>
<dbReference type="Proteomes" id="UP000193778">
    <property type="component" value="Unassembled WGS sequence"/>
</dbReference>
<reference evidence="8" key="1">
    <citation type="submission" date="2017-03" db="EMBL/GenBank/DDBJ databases">
        <authorList>
            <person name="Rodrigo-Torres L."/>
            <person name="Arahal R.D."/>
            <person name="Lucena T."/>
        </authorList>
    </citation>
    <scope>NUCLEOTIDE SEQUENCE [LARGE SCALE GENOMIC DNA]</scope>
    <source>
        <strain evidence="8">CECT 8411</strain>
    </source>
</reference>
<evidence type="ECO:0000256" key="3">
    <source>
        <dbReference type="ARBA" id="ARBA00022989"/>
    </source>
</evidence>
<evidence type="ECO:0000256" key="2">
    <source>
        <dbReference type="ARBA" id="ARBA00022692"/>
    </source>
</evidence>
<dbReference type="EMBL" id="FWFP01000017">
    <property type="protein sequence ID" value="SLN75886.1"/>
    <property type="molecule type" value="Genomic_DNA"/>
</dbReference>
<protein>
    <submittedName>
        <fullName evidence="7">GtrA-like protein</fullName>
    </submittedName>
</protein>
<dbReference type="Pfam" id="PF04138">
    <property type="entry name" value="GtrA_DPMS_TM"/>
    <property type="match status" value="1"/>
</dbReference>
<name>A0A1X7ACL3_9RHOB</name>
<feature type="transmembrane region" description="Helical" evidence="5">
    <location>
        <begin position="80"/>
        <end position="101"/>
    </location>
</feature>
<dbReference type="AlphaFoldDB" id="A0A1X7ACL3"/>
<proteinExistence type="predicted"/>
<keyword evidence="2 5" id="KW-0812">Transmembrane</keyword>
<gene>
    <name evidence="7" type="ORF">RUM8411_04288</name>
</gene>
<keyword evidence="8" id="KW-1185">Reference proteome</keyword>
<evidence type="ECO:0000256" key="1">
    <source>
        <dbReference type="ARBA" id="ARBA00004141"/>
    </source>
</evidence>
<organism evidence="7 8">
    <name type="scientific">Ruegeria meonggei</name>
    <dbReference type="NCBI Taxonomy" id="1446476"/>
    <lineage>
        <taxon>Bacteria</taxon>
        <taxon>Pseudomonadati</taxon>
        <taxon>Pseudomonadota</taxon>
        <taxon>Alphaproteobacteria</taxon>
        <taxon>Rhodobacterales</taxon>
        <taxon>Roseobacteraceae</taxon>
        <taxon>Ruegeria</taxon>
    </lineage>
</organism>
<evidence type="ECO:0000313" key="7">
    <source>
        <dbReference type="EMBL" id="SLN75886.1"/>
    </source>
</evidence>
<keyword evidence="3 5" id="KW-1133">Transmembrane helix</keyword>
<feature type="transmembrane region" description="Helical" evidence="5">
    <location>
        <begin position="107"/>
        <end position="130"/>
    </location>
</feature>
<keyword evidence="4 5" id="KW-0472">Membrane</keyword>